<proteinExistence type="predicted"/>
<dbReference type="InterPro" id="IPR011761">
    <property type="entry name" value="ATP-grasp"/>
</dbReference>
<keyword evidence="1" id="KW-0436">Ligase</keyword>
<feature type="domain" description="ATP-grasp" evidence="5">
    <location>
        <begin position="118"/>
        <end position="309"/>
    </location>
</feature>
<protein>
    <submittedName>
        <fullName evidence="6">ATP-grasp domain</fullName>
    </submittedName>
</protein>
<evidence type="ECO:0000256" key="4">
    <source>
        <dbReference type="PROSITE-ProRule" id="PRU00409"/>
    </source>
</evidence>
<keyword evidence="2 4" id="KW-0547">Nucleotide-binding</keyword>
<comment type="caution">
    <text evidence="6">The sequence shown here is derived from an EMBL/GenBank/DDBJ whole genome shotgun (WGS) entry which is preliminary data.</text>
</comment>
<dbReference type="Gene3D" id="3.40.50.20">
    <property type="match status" value="1"/>
</dbReference>
<dbReference type="Gene3D" id="3.30.470.20">
    <property type="entry name" value="ATP-grasp fold, B domain"/>
    <property type="match status" value="1"/>
</dbReference>
<gene>
    <name evidence="6" type="ORF">S2091_1004</name>
</gene>
<sequence length="408" mass="44767">MNQHLLILARGEARTYRGVDGRSLLDGLPFEVTLFADRGNGPDLRALEGEHEIEVVRWSDEPAIIQRAIELHTGVPFTAVTTFDEQIVGLAAKIRDALGLPGLTPEAAELFRDKMRMKTVLDQAKVRTPNACHASDRAEVEALLTKYGKLVVKPVNGMGARDVVFIDNAAQLDAWYAEGKNTAEFEAEEFIDGVLYHVNALVRDGVPLLTASAIYVPGMGNIDFAAGTPFVSAMVIEPVLKGRLEDFSNLVIAALGMRDGVTHLECFVTPTGEIVFCEVGARPGGGGIVWMIEQHCGINYNHALMMLEAGHGKQLQIPAQQQGLVGLMGFRSAQSAFIQRAAEQSDFSEDWIHVRQIDIGQGVFKPAAAHCTDFLGLFVFSSNDMDHFEQRRRNLSERFYNALEMQAA</sequence>
<dbReference type="Pfam" id="PF13535">
    <property type="entry name" value="ATP-grasp_4"/>
    <property type="match status" value="1"/>
</dbReference>
<dbReference type="AlphaFoldDB" id="A0A2S9H369"/>
<dbReference type="EMBL" id="PUGF01000003">
    <property type="protein sequence ID" value="PRC94383.1"/>
    <property type="molecule type" value="Genomic_DNA"/>
</dbReference>
<dbReference type="GO" id="GO:0046872">
    <property type="term" value="F:metal ion binding"/>
    <property type="evidence" value="ECO:0007669"/>
    <property type="project" value="InterPro"/>
</dbReference>
<dbReference type="PANTHER" id="PTHR43585">
    <property type="entry name" value="FUMIPYRROLE BIOSYNTHESIS PROTEIN C"/>
    <property type="match status" value="1"/>
</dbReference>
<dbReference type="GO" id="GO:0005524">
    <property type="term" value="F:ATP binding"/>
    <property type="evidence" value="ECO:0007669"/>
    <property type="project" value="UniProtKB-UniRule"/>
</dbReference>
<dbReference type="RefSeq" id="WP_105530703.1">
    <property type="nucleotide sequence ID" value="NZ_PUGF01000003.1"/>
</dbReference>
<evidence type="ECO:0000256" key="3">
    <source>
        <dbReference type="ARBA" id="ARBA00022840"/>
    </source>
</evidence>
<evidence type="ECO:0000259" key="5">
    <source>
        <dbReference type="PROSITE" id="PS50975"/>
    </source>
</evidence>
<dbReference type="InterPro" id="IPR052032">
    <property type="entry name" value="ATP-dep_AA_Ligase"/>
</dbReference>
<evidence type="ECO:0000256" key="2">
    <source>
        <dbReference type="ARBA" id="ARBA00022741"/>
    </source>
</evidence>
<dbReference type="Proteomes" id="UP000237839">
    <property type="component" value="Unassembled WGS sequence"/>
</dbReference>
<evidence type="ECO:0000313" key="6">
    <source>
        <dbReference type="EMBL" id="PRC94383.1"/>
    </source>
</evidence>
<dbReference type="GO" id="GO:0016874">
    <property type="term" value="F:ligase activity"/>
    <property type="evidence" value="ECO:0007669"/>
    <property type="project" value="UniProtKB-KW"/>
</dbReference>
<dbReference type="OrthoDB" id="8776438at2"/>
<dbReference type="PANTHER" id="PTHR43585:SF2">
    <property type="entry name" value="ATP-GRASP ENZYME FSQD"/>
    <property type="match status" value="1"/>
</dbReference>
<dbReference type="PROSITE" id="PS50975">
    <property type="entry name" value="ATP_GRASP"/>
    <property type="match status" value="1"/>
</dbReference>
<name>A0A2S9H369_9BURK</name>
<dbReference type="Gene3D" id="3.30.1490.20">
    <property type="entry name" value="ATP-grasp fold, A domain"/>
    <property type="match status" value="1"/>
</dbReference>
<accession>A0A2S9H369</accession>
<evidence type="ECO:0000256" key="1">
    <source>
        <dbReference type="ARBA" id="ARBA00022598"/>
    </source>
</evidence>
<reference evidence="6 7" key="1">
    <citation type="submission" date="2018-02" db="EMBL/GenBank/DDBJ databases">
        <title>Solimicrobium silvestre gen. nov., sp. nov., isolated from alpine forest soil.</title>
        <authorList>
            <person name="Margesin R."/>
            <person name="Albuquerque L."/>
            <person name="Zhang D.-C."/>
            <person name="Froufe H.J.C."/>
            <person name="Severino R."/>
            <person name="Roxo I."/>
            <person name="Egas C."/>
            <person name="Da Costa M.S."/>
        </authorList>
    </citation>
    <scope>NUCLEOTIDE SEQUENCE [LARGE SCALE GENOMIC DNA]</scope>
    <source>
        <strain evidence="6 7">S20-91</strain>
    </source>
</reference>
<keyword evidence="3 4" id="KW-0067">ATP-binding</keyword>
<keyword evidence="7" id="KW-1185">Reference proteome</keyword>
<evidence type="ECO:0000313" key="7">
    <source>
        <dbReference type="Proteomes" id="UP000237839"/>
    </source>
</evidence>
<dbReference type="SUPFAM" id="SSF56059">
    <property type="entry name" value="Glutathione synthetase ATP-binding domain-like"/>
    <property type="match status" value="1"/>
</dbReference>
<dbReference type="InterPro" id="IPR013815">
    <property type="entry name" value="ATP_grasp_subdomain_1"/>
</dbReference>
<organism evidence="6 7">
    <name type="scientific">Solimicrobium silvestre</name>
    <dbReference type="NCBI Taxonomy" id="2099400"/>
    <lineage>
        <taxon>Bacteria</taxon>
        <taxon>Pseudomonadati</taxon>
        <taxon>Pseudomonadota</taxon>
        <taxon>Betaproteobacteria</taxon>
        <taxon>Burkholderiales</taxon>
        <taxon>Oxalobacteraceae</taxon>
        <taxon>Solimicrobium</taxon>
    </lineage>
</organism>